<sequence>MDNLPPGFRFHPTDEELITYYLTRKVSDFCFVTTAIADVDLNKCEPWDLPAKATMGEKEWYFFNLRDRKYPTGLRTNRATDAGYWKTTGKDKEIFHCGVLVGLKKTLVFYKGRAPKGVKSNWVMHEYRLESKFSFKSTKEEWVVCRVFKKTSTNKKPQQMTPSFNDSSSLEPCDTTTTTTTLMNNEFGEIEMPINSNCLANSSSGLNTYSNSNQSNNDTGIDMNMSWASTRGTPSHLLPALSWPSTLLTSNVNASVNSLLLRAFQLGGYQPRETTSSSTHDHLNSLLVQGDYRVGADLNATFPTSSSSTNVVDMNAQQQSFNQDLMLRDLSLGGAQPGSFHHHHQSGSNITINGGDPSSLPYRSVYPTTTRLFSSSSGSSSPNILSPPAPPQTAPYPYASPSAQSRMVSFPHQVNDYYVGHVLTGSSNRHHHQLNPSSDSTSYTCIGAPLGRDFGQAHGDGSGIRSMDLSTRDDDSMRSWDRSSYGSTTQCVDPPLINRFHDRF</sequence>
<name>A0AAP0IH66_9MAGN</name>
<dbReference type="GO" id="GO:0003677">
    <property type="term" value="F:DNA binding"/>
    <property type="evidence" value="ECO:0007669"/>
    <property type="project" value="UniProtKB-KW"/>
</dbReference>
<comment type="caution">
    <text evidence="7">The sequence shown here is derived from an EMBL/GenBank/DDBJ whole genome shotgun (WGS) entry which is preliminary data.</text>
</comment>
<proteinExistence type="predicted"/>
<keyword evidence="2" id="KW-0238">DNA-binding</keyword>
<dbReference type="GO" id="GO:0006355">
    <property type="term" value="P:regulation of DNA-templated transcription"/>
    <property type="evidence" value="ECO:0007669"/>
    <property type="project" value="InterPro"/>
</dbReference>
<evidence type="ECO:0000313" key="8">
    <source>
        <dbReference type="Proteomes" id="UP001420932"/>
    </source>
</evidence>
<feature type="domain" description="NAC" evidence="6">
    <location>
        <begin position="4"/>
        <end position="150"/>
    </location>
</feature>
<dbReference type="SUPFAM" id="SSF101941">
    <property type="entry name" value="NAC domain"/>
    <property type="match status" value="1"/>
</dbReference>
<reference evidence="7 8" key="1">
    <citation type="submission" date="2024-01" db="EMBL/GenBank/DDBJ databases">
        <title>Genome assemblies of Stephania.</title>
        <authorList>
            <person name="Yang L."/>
        </authorList>
    </citation>
    <scope>NUCLEOTIDE SEQUENCE [LARGE SCALE GENOMIC DNA]</scope>
    <source>
        <strain evidence="7">YNDBR</strain>
        <tissue evidence="7">Leaf</tissue>
    </source>
</reference>
<dbReference type="FunFam" id="2.170.150.80:FF:000006">
    <property type="entry name" value="NAC domain-containing protein 100-like"/>
    <property type="match status" value="1"/>
</dbReference>
<dbReference type="AlphaFoldDB" id="A0AAP0IH66"/>
<gene>
    <name evidence="7" type="ORF">Syun_021745</name>
</gene>
<evidence type="ECO:0000256" key="4">
    <source>
        <dbReference type="ARBA" id="ARBA00023242"/>
    </source>
</evidence>
<evidence type="ECO:0000256" key="5">
    <source>
        <dbReference type="SAM" id="MobiDB-lite"/>
    </source>
</evidence>
<dbReference type="PROSITE" id="PS51005">
    <property type="entry name" value="NAC"/>
    <property type="match status" value="1"/>
</dbReference>
<dbReference type="InterPro" id="IPR003441">
    <property type="entry name" value="NAC-dom"/>
</dbReference>
<dbReference type="PANTHER" id="PTHR31744:SF22">
    <property type="entry name" value="NAC DOMAIN CONTAINING PROTEIN 58"/>
    <property type="match status" value="1"/>
</dbReference>
<keyword evidence="4" id="KW-0539">Nucleus</keyword>
<dbReference type="Gene3D" id="2.170.150.80">
    <property type="entry name" value="NAC domain"/>
    <property type="match status" value="1"/>
</dbReference>
<feature type="region of interest" description="Disordered" evidence="5">
    <location>
        <begin position="456"/>
        <end position="488"/>
    </location>
</feature>
<dbReference type="PANTHER" id="PTHR31744">
    <property type="entry name" value="PROTEIN CUP-SHAPED COTYLEDON 2-RELATED"/>
    <property type="match status" value="1"/>
</dbReference>
<accession>A0AAP0IH66</accession>
<protein>
    <recommendedName>
        <fullName evidence="6">NAC domain-containing protein</fullName>
    </recommendedName>
</protein>
<feature type="compositionally biased region" description="Pro residues" evidence="5">
    <location>
        <begin position="385"/>
        <end position="394"/>
    </location>
</feature>
<keyword evidence="1" id="KW-0805">Transcription regulation</keyword>
<feature type="compositionally biased region" description="Basic and acidic residues" evidence="5">
    <location>
        <begin position="470"/>
        <end position="481"/>
    </location>
</feature>
<feature type="region of interest" description="Disordered" evidence="5">
    <location>
        <begin position="332"/>
        <end position="400"/>
    </location>
</feature>
<evidence type="ECO:0000256" key="2">
    <source>
        <dbReference type="ARBA" id="ARBA00023125"/>
    </source>
</evidence>
<organism evidence="7 8">
    <name type="scientific">Stephania yunnanensis</name>
    <dbReference type="NCBI Taxonomy" id="152371"/>
    <lineage>
        <taxon>Eukaryota</taxon>
        <taxon>Viridiplantae</taxon>
        <taxon>Streptophyta</taxon>
        <taxon>Embryophyta</taxon>
        <taxon>Tracheophyta</taxon>
        <taxon>Spermatophyta</taxon>
        <taxon>Magnoliopsida</taxon>
        <taxon>Ranunculales</taxon>
        <taxon>Menispermaceae</taxon>
        <taxon>Menispermoideae</taxon>
        <taxon>Cissampelideae</taxon>
        <taxon>Stephania</taxon>
    </lineage>
</organism>
<dbReference type="InterPro" id="IPR036093">
    <property type="entry name" value="NAC_dom_sf"/>
</dbReference>
<dbReference type="Proteomes" id="UP001420932">
    <property type="component" value="Unassembled WGS sequence"/>
</dbReference>
<feature type="region of interest" description="Disordered" evidence="5">
    <location>
        <begin position="155"/>
        <end position="175"/>
    </location>
</feature>
<evidence type="ECO:0000256" key="3">
    <source>
        <dbReference type="ARBA" id="ARBA00023163"/>
    </source>
</evidence>
<feature type="compositionally biased region" description="Polar residues" evidence="5">
    <location>
        <begin position="155"/>
        <end position="170"/>
    </location>
</feature>
<dbReference type="Pfam" id="PF02365">
    <property type="entry name" value="NAM"/>
    <property type="match status" value="1"/>
</dbReference>
<evidence type="ECO:0000256" key="1">
    <source>
        <dbReference type="ARBA" id="ARBA00023015"/>
    </source>
</evidence>
<evidence type="ECO:0000259" key="6">
    <source>
        <dbReference type="PROSITE" id="PS51005"/>
    </source>
</evidence>
<dbReference type="EMBL" id="JBBNAF010000009">
    <property type="protein sequence ID" value="KAK9114948.1"/>
    <property type="molecule type" value="Genomic_DNA"/>
</dbReference>
<keyword evidence="3" id="KW-0804">Transcription</keyword>
<keyword evidence="8" id="KW-1185">Reference proteome</keyword>
<evidence type="ECO:0000313" key="7">
    <source>
        <dbReference type="EMBL" id="KAK9114948.1"/>
    </source>
</evidence>